<gene>
    <name evidence="1" type="ORF">DCAR_027443</name>
    <name evidence="2" type="ORF">DCAR_0832091</name>
</gene>
<dbReference type="EMBL" id="CP093350">
    <property type="protein sequence ID" value="WOH12586.1"/>
    <property type="molecule type" value="Genomic_DNA"/>
</dbReference>
<reference evidence="2" key="2">
    <citation type="submission" date="2022-03" db="EMBL/GenBank/DDBJ databases">
        <title>Draft title - Genomic analysis of global carrot germplasm unveils the trajectory of domestication and the origin of high carotenoid orange carrot.</title>
        <authorList>
            <person name="Iorizzo M."/>
            <person name="Ellison S."/>
            <person name="Senalik D."/>
            <person name="Macko-Podgorni A."/>
            <person name="Grzebelus D."/>
            <person name="Bostan H."/>
            <person name="Rolling W."/>
            <person name="Curaba J."/>
            <person name="Simon P."/>
        </authorList>
    </citation>
    <scope>NUCLEOTIDE SEQUENCE</scope>
    <source>
        <tissue evidence="2">Leaf</tissue>
    </source>
</reference>
<evidence type="ECO:0000313" key="3">
    <source>
        <dbReference type="Proteomes" id="UP000077755"/>
    </source>
</evidence>
<evidence type="ECO:0000313" key="2">
    <source>
        <dbReference type="EMBL" id="WOH12586.1"/>
    </source>
</evidence>
<name>A0A175YNF3_DAUCS</name>
<proteinExistence type="predicted"/>
<protein>
    <submittedName>
        <fullName evidence="1">Uncharacterized protein</fullName>
    </submittedName>
</protein>
<organism evidence="1">
    <name type="scientific">Daucus carota subsp. sativus</name>
    <name type="common">Carrot</name>
    <dbReference type="NCBI Taxonomy" id="79200"/>
    <lineage>
        <taxon>Eukaryota</taxon>
        <taxon>Viridiplantae</taxon>
        <taxon>Streptophyta</taxon>
        <taxon>Embryophyta</taxon>
        <taxon>Tracheophyta</taxon>
        <taxon>Spermatophyta</taxon>
        <taxon>Magnoliopsida</taxon>
        <taxon>eudicotyledons</taxon>
        <taxon>Gunneridae</taxon>
        <taxon>Pentapetalae</taxon>
        <taxon>asterids</taxon>
        <taxon>campanulids</taxon>
        <taxon>Apiales</taxon>
        <taxon>Apiaceae</taxon>
        <taxon>Apioideae</taxon>
        <taxon>Scandiceae</taxon>
        <taxon>Daucinae</taxon>
        <taxon>Daucus</taxon>
        <taxon>Daucus sect. Daucus</taxon>
    </lineage>
</organism>
<sequence length="176" mass="20311">MARLGSKVMKRRGTQLEIRVRKANHHPLSHPTCQESENIIHLKFVTNTLKNYLHSPTSSLIGEELVTTGTRTLFVDRRDFFQESNELKSYLTISESALEPLNVKADIVHDKIIRQVMRCGERMNKKKDFKGLVVAMTFIKTFVGDRASVHEALMELDQQRDEYLRRRGGFTVVHVC</sequence>
<evidence type="ECO:0000313" key="1">
    <source>
        <dbReference type="EMBL" id="KZM85135.1"/>
    </source>
</evidence>
<dbReference type="EMBL" id="LNRQ01000008">
    <property type="protein sequence ID" value="KZM85135.1"/>
    <property type="molecule type" value="Genomic_DNA"/>
</dbReference>
<reference evidence="1" key="1">
    <citation type="journal article" date="2016" name="Nat. Genet.">
        <title>A high-quality carrot genome assembly provides new insights into carotenoid accumulation and asterid genome evolution.</title>
        <authorList>
            <person name="Iorizzo M."/>
            <person name="Ellison S."/>
            <person name="Senalik D."/>
            <person name="Zeng P."/>
            <person name="Satapoomin P."/>
            <person name="Huang J."/>
            <person name="Bowman M."/>
            <person name="Iovene M."/>
            <person name="Sanseverino W."/>
            <person name="Cavagnaro P."/>
            <person name="Yildiz M."/>
            <person name="Macko-Podgorni A."/>
            <person name="Moranska E."/>
            <person name="Grzebelus E."/>
            <person name="Grzebelus D."/>
            <person name="Ashrafi H."/>
            <person name="Zheng Z."/>
            <person name="Cheng S."/>
            <person name="Spooner D."/>
            <person name="Van Deynze A."/>
            <person name="Simon P."/>
        </authorList>
    </citation>
    <scope>NUCLEOTIDE SEQUENCE [LARGE SCALE GENOMIC DNA]</scope>
    <source>
        <tissue evidence="1">Leaf</tissue>
    </source>
</reference>
<dbReference type="Proteomes" id="UP000077755">
    <property type="component" value="Chromosome 8"/>
</dbReference>
<dbReference type="AlphaFoldDB" id="A0A175YNF3"/>
<dbReference type="Gramene" id="KZM85135">
    <property type="protein sequence ID" value="KZM85135"/>
    <property type="gene ID" value="DCAR_027443"/>
</dbReference>
<keyword evidence="3" id="KW-1185">Reference proteome</keyword>
<accession>A0A175YNF3</accession>